<feature type="domain" description="RCC1-like" evidence="3">
    <location>
        <begin position="29"/>
        <end position="265"/>
    </location>
</feature>
<dbReference type="Gene3D" id="2.130.10.30">
    <property type="entry name" value="Regulator of chromosome condensation 1/beta-lactamase-inhibitor protein II"/>
    <property type="match status" value="2"/>
</dbReference>
<evidence type="ECO:0000313" key="4">
    <source>
        <dbReference type="EMBL" id="MEQ4485016.1"/>
    </source>
</evidence>
<dbReference type="PRINTS" id="PR00633">
    <property type="entry name" value="RCCNDNSATION"/>
</dbReference>
<keyword evidence="5" id="KW-1185">Reference proteome</keyword>
<accession>A0ABV1KY78</accession>
<dbReference type="RefSeq" id="WP_232184775.1">
    <property type="nucleotide sequence ID" value="NZ_JAIOAP010000003.1"/>
</dbReference>
<dbReference type="PROSITE" id="PS00626">
    <property type="entry name" value="RCC1_2"/>
    <property type="match status" value="1"/>
</dbReference>
<dbReference type="EMBL" id="JASKHM010000013">
    <property type="protein sequence ID" value="MEQ4485016.1"/>
    <property type="molecule type" value="Genomic_DNA"/>
</dbReference>
<dbReference type="SUPFAM" id="SSF55383">
    <property type="entry name" value="Copper amine oxidase, domain N"/>
    <property type="match status" value="1"/>
</dbReference>
<evidence type="ECO:0000259" key="2">
    <source>
        <dbReference type="Pfam" id="PF07833"/>
    </source>
</evidence>
<dbReference type="InterPro" id="IPR036582">
    <property type="entry name" value="Mao_N_sf"/>
</dbReference>
<dbReference type="Proteomes" id="UP001493487">
    <property type="component" value="Unassembled WGS sequence"/>
</dbReference>
<keyword evidence="1" id="KW-0677">Repeat</keyword>
<feature type="domain" description="Copper amine oxidase-like N-terminal" evidence="2">
    <location>
        <begin position="378"/>
        <end position="484"/>
    </location>
</feature>
<evidence type="ECO:0000256" key="1">
    <source>
        <dbReference type="ARBA" id="ARBA00022737"/>
    </source>
</evidence>
<reference evidence="4 5" key="1">
    <citation type="journal article" date="2023" name="Genome Announc.">
        <title>Pan-Genome Analyses of the Genus Cohnella and Proposal of the Novel Species Cohnella silvisoli sp. nov., Isolated from Forest Soil.</title>
        <authorList>
            <person name="Wang C."/>
            <person name="Mao L."/>
            <person name="Bao G."/>
            <person name="Zhu H."/>
        </authorList>
    </citation>
    <scope>NUCLEOTIDE SEQUENCE [LARGE SCALE GENOMIC DNA]</scope>
    <source>
        <strain evidence="4 5">NL03-T5-1</strain>
    </source>
</reference>
<evidence type="ECO:0000313" key="5">
    <source>
        <dbReference type="Proteomes" id="UP001493487"/>
    </source>
</evidence>
<dbReference type="Pfam" id="PF25390">
    <property type="entry name" value="WD40_RLD"/>
    <property type="match status" value="1"/>
</dbReference>
<proteinExistence type="predicted"/>
<dbReference type="PANTHER" id="PTHR22872">
    <property type="entry name" value="BTK-BINDING PROTEIN-RELATED"/>
    <property type="match status" value="1"/>
</dbReference>
<dbReference type="Pfam" id="PF07833">
    <property type="entry name" value="Cu_amine_oxidN1"/>
    <property type="match status" value="1"/>
</dbReference>
<comment type="caution">
    <text evidence="4">The sequence shown here is derived from an EMBL/GenBank/DDBJ whole genome shotgun (WGS) entry which is preliminary data.</text>
</comment>
<protein>
    <submittedName>
        <fullName evidence="4">Stalk domain-containing protein</fullName>
    </submittedName>
</protein>
<evidence type="ECO:0000259" key="3">
    <source>
        <dbReference type="Pfam" id="PF25390"/>
    </source>
</evidence>
<dbReference type="PROSITE" id="PS50012">
    <property type="entry name" value="RCC1_3"/>
    <property type="match status" value="4"/>
</dbReference>
<gene>
    <name evidence="4" type="ORF">QJS35_21750</name>
</gene>
<name>A0ABV1KY78_9BACL</name>
<dbReference type="InterPro" id="IPR000408">
    <property type="entry name" value="Reg_chr_condens"/>
</dbReference>
<dbReference type="InterPro" id="IPR012854">
    <property type="entry name" value="Cu_amine_oxidase-like_N"/>
</dbReference>
<dbReference type="SUPFAM" id="SSF50985">
    <property type="entry name" value="RCC1/BLIP-II"/>
    <property type="match status" value="1"/>
</dbReference>
<dbReference type="InterPro" id="IPR051625">
    <property type="entry name" value="Signaling_Regulatory_Domain"/>
</dbReference>
<dbReference type="Gene3D" id="3.30.457.10">
    <property type="entry name" value="Copper amine oxidase-like, N-terminal domain"/>
    <property type="match status" value="1"/>
</dbReference>
<sequence length="486" mass="52126">METSNFRVWKVILALLIGLGIMHPLLAKAEGTPPLTQTANHLLSNVEQIEAGDTSGFAVKTDGTLWAWGGGQGSLGNGTTMPAYTPVKVHIDHVKQVSSGYRSTLMLRTDGTVWSVGGNEHGQLGNGKQSTDIAVEPHQVVGLTDIIAVSAGDMHSLALQRDGTVWAWGGNGLGQIGNGTLKNALSPVKVDGLPTIVAIAAGKYTSLALGNGGEVWVWGLKQYKGSNMHEIRKPTQLAGSGEYKALAIEDDEAAALQWDGTVWTWNNYTPFSSEATLVRKQVTGLTDIVSVSFRSAVKADGTVWVWSKNSKEEWIASQIKGINDAIAITRGTRNQYVLLKDGHVLSWGTNEFGQTGLGFTNSAFELPTLINNSVTVTIDGKETEMLVSPLIVNQVTFVPLRGVLEKLGVQVEWDVKTRSILATKGDIHIVINSLTGQTTVNGKVVPSEEKPLYVNGSILVPLRIIGETVGADVKWDAPNYSVRITQ</sequence>
<organism evidence="4 5">
    <name type="scientific">Cohnella silvisoli</name>
    <dbReference type="NCBI Taxonomy" id="2873699"/>
    <lineage>
        <taxon>Bacteria</taxon>
        <taxon>Bacillati</taxon>
        <taxon>Bacillota</taxon>
        <taxon>Bacilli</taxon>
        <taxon>Bacillales</taxon>
        <taxon>Paenibacillaceae</taxon>
        <taxon>Cohnella</taxon>
    </lineage>
</organism>
<dbReference type="InterPro" id="IPR058923">
    <property type="entry name" value="RCC1-like_dom"/>
</dbReference>
<dbReference type="InterPro" id="IPR009091">
    <property type="entry name" value="RCC1/BLIP-II"/>
</dbReference>